<gene>
    <name evidence="1" type="ORF">NIE79_004016</name>
</gene>
<comment type="caution">
    <text evidence="1">The sequence shown here is derived from an EMBL/GenBank/DDBJ whole genome shotgun (WGS) entry which is preliminary data.</text>
</comment>
<dbReference type="RefSeq" id="WP_238680524.1">
    <property type="nucleotide sequence ID" value="NZ_JAKKFD010000038.1"/>
</dbReference>
<accession>A0ABS9N6I9</accession>
<evidence type="ECO:0000313" key="2">
    <source>
        <dbReference type="Proteomes" id="UP001201629"/>
    </source>
</evidence>
<sequence length="157" mass="17289">MDGWIEELWLVAIVEEVPDDEVRRWWNSKETELLDRLAATAPGFRLGTILTTVDEPQLGSPSRRVFDLMFLRGTCPQNFHPDSSAPYVLPLLGADLRSALLAAFSPQADDHPLMTAAPLSGLTEFLDKHWGARLTTHSPTEAVRVSLPATLGRQGTG</sequence>
<proteinExistence type="predicted"/>
<reference evidence="1 2" key="1">
    <citation type="submission" date="2022-01" db="EMBL/GenBank/DDBJ databases">
        <authorList>
            <person name="Riesco R."/>
            <person name="Trujillo M.E."/>
        </authorList>
    </citation>
    <scope>NUCLEOTIDE SEQUENCE [LARGE SCALE GENOMIC DNA]</scope>
    <source>
        <strain evidence="1 2">NIE79</strain>
    </source>
</reference>
<organism evidence="1 2">
    <name type="scientific">Micromonospora trifolii</name>
    <dbReference type="NCBI Taxonomy" id="2911208"/>
    <lineage>
        <taxon>Bacteria</taxon>
        <taxon>Bacillati</taxon>
        <taxon>Actinomycetota</taxon>
        <taxon>Actinomycetes</taxon>
        <taxon>Micromonosporales</taxon>
        <taxon>Micromonosporaceae</taxon>
        <taxon>Micromonospora</taxon>
    </lineage>
</organism>
<name>A0ABS9N6I9_9ACTN</name>
<dbReference type="EMBL" id="JAKKFD010000038">
    <property type="protein sequence ID" value="MCG5445560.1"/>
    <property type="molecule type" value="Genomic_DNA"/>
</dbReference>
<protein>
    <submittedName>
        <fullName evidence="1">Uncharacterized protein</fullName>
    </submittedName>
</protein>
<dbReference type="Proteomes" id="UP001201629">
    <property type="component" value="Unassembled WGS sequence"/>
</dbReference>
<evidence type="ECO:0000313" key="1">
    <source>
        <dbReference type="EMBL" id="MCG5445560.1"/>
    </source>
</evidence>
<keyword evidence="2" id="KW-1185">Reference proteome</keyword>